<dbReference type="AlphaFoldDB" id="A0A4R3LQY4"/>
<evidence type="ECO:0000313" key="3">
    <source>
        <dbReference type="Proteomes" id="UP000295525"/>
    </source>
</evidence>
<dbReference type="EMBL" id="SMAJ01000020">
    <property type="protein sequence ID" value="TCT02116.1"/>
    <property type="molecule type" value="Genomic_DNA"/>
</dbReference>
<dbReference type="Proteomes" id="UP000295525">
    <property type="component" value="Unassembled WGS sequence"/>
</dbReference>
<dbReference type="PIRSF" id="PIRSF004649">
    <property type="entry name" value="MlaC"/>
    <property type="match status" value="1"/>
</dbReference>
<dbReference type="PANTHER" id="PTHR36573">
    <property type="entry name" value="INTERMEMBRANE PHOSPHOLIPID TRANSPORT SYSTEM BINDING PROTEIN MLAC"/>
    <property type="match status" value="1"/>
</dbReference>
<keyword evidence="1" id="KW-0732">Signal</keyword>
<feature type="signal peptide" evidence="1">
    <location>
        <begin position="1"/>
        <end position="32"/>
    </location>
</feature>
<feature type="chain" id="PRO_5020667576" evidence="1">
    <location>
        <begin position="33"/>
        <end position="215"/>
    </location>
</feature>
<comment type="caution">
    <text evidence="2">The sequence shown here is derived from an EMBL/GenBank/DDBJ whole genome shotgun (WGS) entry which is preliminary data.</text>
</comment>
<accession>A0A4R3LQY4</accession>
<dbReference type="OrthoDB" id="9798905at2"/>
<reference evidence="2 3" key="1">
    <citation type="submission" date="2019-03" db="EMBL/GenBank/DDBJ databases">
        <title>Genomic Encyclopedia of Type Strains, Phase IV (KMG-IV): sequencing the most valuable type-strain genomes for metagenomic binning, comparative biology and taxonomic classification.</title>
        <authorList>
            <person name="Goeker M."/>
        </authorList>
    </citation>
    <scope>NUCLEOTIDE SEQUENCE [LARGE SCALE GENOMIC DNA]</scope>
    <source>
        <strain evidence="2 3">DSM 24591</strain>
    </source>
</reference>
<dbReference type="RefSeq" id="WP_132585346.1">
    <property type="nucleotide sequence ID" value="NZ_SMAJ01000020.1"/>
</dbReference>
<gene>
    <name evidence="2" type="ORF">EDC26_12033</name>
</gene>
<evidence type="ECO:0000313" key="2">
    <source>
        <dbReference type="EMBL" id="TCT02116.1"/>
    </source>
</evidence>
<keyword evidence="3" id="KW-1185">Reference proteome</keyword>
<dbReference type="InterPro" id="IPR008869">
    <property type="entry name" value="MlaC/ttg2D"/>
</dbReference>
<protein>
    <submittedName>
        <fullName evidence="2">Phospholipid transport system substrate-binding protein</fullName>
    </submittedName>
</protein>
<dbReference type="PANTHER" id="PTHR36573:SF1">
    <property type="entry name" value="INTERMEMBRANE PHOSPHOLIPID TRANSPORT SYSTEM BINDING PROTEIN MLAC"/>
    <property type="match status" value="1"/>
</dbReference>
<dbReference type="Pfam" id="PF05494">
    <property type="entry name" value="MlaC"/>
    <property type="match status" value="1"/>
</dbReference>
<sequence length="215" mass="23407">MKFTLFPVALRSLSCLLAAGVLGIGLAGTAHAEDSVNPNGAPSEFVKAVGDNALNAIKQSPQAQKGDLNTINQIVNQYVLPYVNLEKTTRLSAGRYWRQATPTQQQALVQAFKGTLIRTYSGAFTKVTQQSALSIAPFRGDPKADDVVVRSTLSQGNGPSVGVDYRLEKTAQGWKIYDLNVEGIWLIQNYRNQFADQIARNGIDGLIQALNQRNQ</sequence>
<dbReference type="Gene3D" id="1.10.10.640">
    <property type="entry name" value="phospholipid-binding protein"/>
    <property type="match status" value="1"/>
</dbReference>
<proteinExistence type="predicted"/>
<evidence type="ECO:0000256" key="1">
    <source>
        <dbReference type="SAM" id="SignalP"/>
    </source>
</evidence>
<organism evidence="2 3">
    <name type="scientific">Paralcaligenes ureilyticus</name>
    <dbReference type="NCBI Taxonomy" id="627131"/>
    <lineage>
        <taxon>Bacteria</taxon>
        <taxon>Pseudomonadati</taxon>
        <taxon>Pseudomonadota</taxon>
        <taxon>Betaproteobacteria</taxon>
        <taxon>Burkholderiales</taxon>
        <taxon>Alcaligenaceae</taxon>
        <taxon>Paralcaligenes</taxon>
    </lineage>
</organism>
<dbReference type="Gene3D" id="3.10.450.50">
    <property type="match status" value="1"/>
</dbReference>
<name>A0A4R3LQY4_9BURK</name>